<name>A0A5C4NJ30_9RHOB</name>
<dbReference type="Gene3D" id="1.20.1260.10">
    <property type="match status" value="1"/>
</dbReference>
<accession>A0A5C4NJ30</accession>
<evidence type="ECO:0000313" key="1">
    <source>
        <dbReference type="EMBL" id="TNC73875.1"/>
    </source>
</evidence>
<dbReference type="InterPro" id="IPR010287">
    <property type="entry name" value="DUF892_YciF-like"/>
</dbReference>
<evidence type="ECO:0000313" key="2">
    <source>
        <dbReference type="Proteomes" id="UP000305709"/>
    </source>
</evidence>
<dbReference type="InterPro" id="IPR009078">
    <property type="entry name" value="Ferritin-like_SF"/>
</dbReference>
<dbReference type="RefSeq" id="WP_139080559.1">
    <property type="nucleotide sequence ID" value="NZ_VDFV01000003.1"/>
</dbReference>
<keyword evidence="2" id="KW-1185">Reference proteome</keyword>
<reference evidence="1 2" key="1">
    <citation type="submission" date="2019-06" db="EMBL/GenBank/DDBJ databases">
        <authorList>
            <person name="Jiang L."/>
        </authorList>
    </citation>
    <scope>NUCLEOTIDE SEQUENCE [LARGE SCALE GENOMIC DNA]</scope>
    <source>
        <strain evidence="1 2">YIM 48858</strain>
    </source>
</reference>
<dbReference type="Pfam" id="PF05974">
    <property type="entry name" value="DUF892"/>
    <property type="match status" value="1"/>
</dbReference>
<proteinExistence type="predicted"/>
<sequence length="183" mass="20221">MAYDQGTSSGSMSLTSDQAKQDYIMGIQSAHSLEKQATQLINRQLERIESYPEVAAVLRQHGAETEAQIQRLEGILSELGSAPSAIKDLGTQMSGNMAALAHTVMSDEIMKNHFANVAFEAFEQATYRSLIAMAQATGHQHHVAIYETTLREEEKTFQTLLGMTDALTVKYMQLHEAGEQSKR</sequence>
<dbReference type="SUPFAM" id="SSF47240">
    <property type="entry name" value="Ferritin-like"/>
    <property type="match status" value="1"/>
</dbReference>
<dbReference type="AlphaFoldDB" id="A0A5C4NJ30"/>
<dbReference type="EMBL" id="VDFV01000003">
    <property type="protein sequence ID" value="TNC73875.1"/>
    <property type="molecule type" value="Genomic_DNA"/>
</dbReference>
<dbReference type="Proteomes" id="UP000305709">
    <property type="component" value="Unassembled WGS sequence"/>
</dbReference>
<dbReference type="InterPro" id="IPR012347">
    <property type="entry name" value="Ferritin-like"/>
</dbReference>
<comment type="caution">
    <text evidence="1">The sequence shown here is derived from an EMBL/GenBank/DDBJ whole genome shotgun (WGS) entry which is preliminary data.</text>
</comment>
<protein>
    <submittedName>
        <fullName evidence="1">Ferritin-like domain-containing protein</fullName>
    </submittedName>
</protein>
<organism evidence="1 2">
    <name type="scientific">Rubellimicrobium roseum</name>
    <dbReference type="NCBI Taxonomy" id="687525"/>
    <lineage>
        <taxon>Bacteria</taxon>
        <taxon>Pseudomonadati</taxon>
        <taxon>Pseudomonadota</taxon>
        <taxon>Alphaproteobacteria</taxon>
        <taxon>Rhodobacterales</taxon>
        <taxon>Roseobacteraceae</taxon>
        <taxon>Rubellimicrobium</taxon>
    </lineage>
</organism>
<gene>
    <name evidence="1" type="ORF">FHG71_05250</name>
</gene>
<dbReference type="OrthoDB" id="7273732at2"/>